<dbReference type="InterPro" id="IPR035979">
    <property type="entry name" value="RBD_domain_sf"/>
</dbReference>
<keyword evidence="3" id="KW-0866">Nonsense-mediated mRNA decay</keyword>
<dbReference type="InterPro" id="IPR012677">
    <property type="entry name" value="Nucleotide-bd_a/b_plait_sf"/>
</dbReference>
<keyword evidence="8" id="KW-1185">Reference proteome</keyword>
<dbReference type="OrthoDB" id="18087at2759"/>
<evidence type="ECO:0000256" key="3">
    <source>
        <dbReference type="ARBA" id="ARBA00023161"/>
    </source>
</evidence>
<reference evidence="7 8" key="1">
    <citation type="journal article" date="2014" name="BMC Genomics">
        <title>Oil accumulation mechanisms of the oleaginous microalga Chlorella protothecoides revealed through its genome, transcriptomes, and proteomes.</title>
        <authorList>
            <person name="Gao C."/>
            <person name="Wang Y."/>
            <person name="Shen Y."/>
            <person name="Yan D."/>
            <person name="He X."/>
            <person name="Dai J."/>
            <person name="Wu Q."/>
        </authorList>
    </citation>
    <scope>NUCLEOTIDE SEQUENCE [LARGE SCALE GENOMIC DNA]</scope>
    <source>
        <strain evidence="7 8">0710</strain>
    </source>
</reference>
<dbReference type="GO" id="GO:0003729">
    <property type="term" value="F:mRNA binding"/>
    <property type="evidence" value="ECO:0007669"/>
    <property type="project" value="TreeGrafter"/>
</dbReference>
<sequence length="475" mass="48465">MTQAEERTKVVVRHLPPSLSEDAFKSAVQEWLDRSNWSAYYQGKVSAKEHVHSRAYLNFKDPADALRFSAAFNGNLFVSDRGAHTRARVEYAPFQRVPRATNRRDPREGTIEKDAGYRAFLKSLDEETQTKPSALPAPQPPMETDALTPLVLFLKEKRAKDKLKAAAVAAAKKGGKGPPAAKTAPQVQLKQQPGGAGKQGTATPEVSKPARGKKAAKGAAAAQDAAKSAKAKPGDHGKPGAVPKEAGPGAKNAGKKAGAPGGAQAAEASPASLPKQKKAPVTIQMIKRVAPGGGGKAEKAGPGLTQLQGQPLAPSRQRAGSLPSGNGEATGAQPQGSRDASGGAARTPDPSRRNPTAILKRAGAGATGEGPQPAPDLGAAAAPAAAPAGKPGAEPAPSTRGGKPVRVREGFQAFQPKRVGRLTEGSGATGAGLSPVGEERSAPHHPAPRKKKVGRGDPANPGLSAEGKTQAAAGG</sequence>
<evidence type="ECO:0000313" key="8">
    <source>
        <dbReference type="Proteomes" id="UP000028924"/>
    </source>
</evidence>
<feature type="region of interest" description="Disordered" evidence="5">
    <location>
        <begin position="170"/>
        <end position="475"/>
    </location>
</feature>
<dbReference type="eggNOG" id="KOG1295">
    <property type="taxonomic scope" value="Eukaryota"/>
</dbReference>
<dbReference type="PANTHER" id="PTHR13112">
    <property type="entry name" value="UPF3 REGULATOR OF NONSENSE TRANSCRIPTS-LIKE PROTEIN"/>
    <property type="match status" value="1"/>
</dbReference>
<protein>
    <submittedName>
        <fullName evidence="7">Regulator of nonsense transcripts 3A</fullName>
    </submittedName>
</protein>
<organism evidence="7 8">
    <name type="scientific">Auxenochlorella protothecoides</name>
    <name type="common">Green microalga</name>
    <name type="synonym">Chlorella protothecoides</name>
    <dbReference type="NCBI Taxonomy" id="3075"/>
    <lineage>
        <taxon>Eukaryota</taxon>
        <taxon>Viridiplantae</taxon>
        <taxon>Chlorophyta</taxon>
        <taxon>core chlorophytes</taxon>
        <taxon>Trebouxiophyceae</taxon>
        <taxon>Chlorellales</taxon>
        <taxon>Chlorellaceae</taxon>
        <taxon>Auxenochlorella</taxon>
    </lineage>
</organism>
<feature type="compositionally biased region" description="Low complexity" evidence="5">
    <location>
        <begin position="375"/>
        <end position="397"/>
    </location>
</feature>
<dbReference type="KEGG" id="apro:F751_5588"/>
<dbReference type="RefSeq" id="XP_011395745.1">
    <property type="nucleotide sequence ID" value="XM_011397443.1"/>
</dbReference>
<dbReference type="PANTHER" id="PTHR13112:SF0">
    <property type="entry name" value="FI21285P1"/>
    <property type="match status" value="1"/>
</dbReference>
<comment type="similarity">
    <text evidence="2">Belongs to the RENT3 family.</text>
</comment>
<proteinExistence type="inferred from homology"/>
<dbReference type="InterPro" id="IPR039722">
    <property type="entry name" value="Upf3"/>
</dbReference>
<dbReference type="STRING" id="3075.A0A087SAX5"/>
<dbReference type="EMBL" id="KL662082">
    <property type="protein sequence ID" value="KFM22879.1"/>
    <property type="molecule type" value="Genomic_DNA"/>
</dbReference>
<dbReference type="SUPFAM" id="SSF54928">
    <property type="entry name" value="RNA-binding domain, RBD"/>
    <property type="match status" value="1"/>
</dbReference>
<keyword evidence="4" id="KW-0539">Nucleus</keyword>
<feature type="compositionally biased region" description="Low complexity" evidence="5">
    <location>
        <begin position="243"/>
        <end position="271"/>
    </location>
</feature>
<evidence type="ECO:0000256" key="1">
    <source>
        <dbReference type="ARBA" id="ARBA00004123"/>
    </source>
</evidence>
<dbReference type="GO" id="GO:0005737">
    <property type="term" value="C:cytoplasm"/>
    <property type="evidence" value="ECO:0007669"/>
    <property type="project" value="TreeGrafter"/>
</dbReference>
<dbReference type="CDD" id="cd12455">
    <property type="entry name" value="RRM_like_Smg4_UPF3"/>
    <property type="match status" value="1"/>
</dbReference>
<comment type="subcellular location">
    <subcellularLocation>
        <location evidence="1">Nucleus</location>
    </subcellularLocation>
</comment>
<evidence type="ECO:0000256" key="4">
    <source>
        <dbReference type="ARBA" id="ARBA00023242"/>
    </source>
</evidence>
<dbReference type="Pfam" id="PF03467">
    <property type="entry name" value="Smg4_UPF3"/>
    <property type="match status" value="1"/>
</dbReference>
<feature type="domain" description="UPF3" evidence="6">
    <location>
        <begin position="6"/>
        <end position="158"/>
    </location>
</feature>
<feature type="compositionally biased region" description="Low complexity" evidence="5">
    <location>
        <begin position="217"/>
        <end position="228"/>
    </location>
</feature>
<dbReference type="AlphaFoldDB" id="A0A087SAX5"/>
<dbReference type="GO" id="GO:0000184">
    <property type="term" value="P:nuclear-transcribed mRNA catabolic process, nonsense-mediated decay"/>
    <property type="evidence" value="ECO:0007669"/>
    <property type="project" value="UniProtKB-KW"/>
</dbReference>
<evidence type="ECO:0000313" key="7">
    <source>
        <dbReference type="EMBL" id="KFM22879.1"/>
    </source>
</evidence>
<evidence type="ECO:0000256" key="5">
    <source>
        <dbReference type="SAM" id="MobiDB-lite"/>
    </source>
</evidence>
<feature type="compositionally biased region" description="Low complexity" evidence="5">
    <location>
        <begin position="170"/>
        <end position="185"/>
    </location>
</feature>
<evidence type="ECO:0000259" key="6">
    <source>
        <dbReference type="Pfam" id="PF03467"/>
    </source>
</evidence>
<evidence type="ECO:0000256" key="2">
    <source>
        <dbReference type="ARBA" id="ARBA00005991"/>
    </source>
</evidence>
<dbReference type="GO" id="GO:0005730">
    <property type="term" value="C:nucleolus"/>
    <property type="evidence" value="ECO:0007669"/>
    <property type="project" value="TreeGrafter"/>
</dbReference>
<dbReference type="Gene3D" id="3.30.70.330">
    <property type="match status" value="1"/>
</dbReference>
<dbReference type="Proteomes" id="UP000028924">
    <property type="component" value="Unassembled WGS sequence"/>
</dbReference>
<dbReference type="InterPro" id="IPR005120">
    <property type="entry name" value="UPF3_dom"/>
</dbReference>
<accession>A0A087SAX5</accession>
<gene>
    <name evidence="7" type="ORF">F751_5588</name>
</gene>
<dbReference type="GO" id="GO:0045727">
    <property type="term" value="P:positive regulation of translation"/>
    <property type="evidence" value="ECO:0007669"/>
    <property type="project" value="TreeGrafter"/>
</dbReference>
<dbReference type="GeneID" id="23616979"/>
<name>A0A087SAX5_AUXPR</name>